<keyword evidence="1" id="KW-0812">Transmembrane</keyword>
<dbReference type="Proteomes" id="UP000836597">
    <property type="component" value="Chromosome"/>
</dbReference>
<proteinExistence type="predicted"/>
<sequence length="71" mass="7782">MIVLLLALFSGIILFEVLGLVKKKMWRELVVFSVYMSLGASLSILEVLGIDVPNPGKGIEALLKPLTELLK</sequence>
<dbReference type="AlphaFoldDB" id="A0A8S0X1X4"/>
<reference evidence="3" key="1">
    <citation type="submission" date="2014-11" db="EMBL/GenBank/DDBJ databases">
        <authorList>
            <person name="Hornung B.V."/>
        </authorList>
    </citation>
    <scope>NUCLEOTIDE SEQUENCE</scope>
    <source>
        <strain evidence="3">INE</strain>
    </source>
</reference>
<protein>
    <submittedName>
        <fullName evidence="2">Uncharacterized protein</fullName>
    </submittedName>
</protein>
<evidence type="ECO:0000313" key="4">
    <source>
        <dbReference type="Proteomes" id="UP001071230"/>
    </source>
</evidence>
<keyword evidence="1" id="KW-1133">Transmembrane helix</keyword>
<dbReference type="RefSeq" id="WP_240986557.1">
    <property type="nucleotide sequence ID" value="NZ_CDGJ01000139.1"/>
</dbReference>
<reference evidence="2" key="2">
    <citation type="submission" date="2020-01" db="EMBL/GenBank/DDBJ databases">
        <authorList>
            <person name="Hornung B."/>
        </authorList>
    </citation>
    <scope>NUCLEOTIDE SEQUENCE</scope>
    <source>
        <strain evidence="2">PacBioINE</strain>
    </source>
</reference>
<dbReference type="Proteomes" id="UP001071230">
    <property type="component" value="Unassembled WGS sequence"/>
</dbReference>
<evidence type="ECO:0000313" key="2">
    <source>
        <dbReference type="EMBL" id="CAA7603331.1"/>
    </source>
</evidence>
<name>A0A8S0X1X4_9FIRM</name>
<feature type="transmembrane region" description="Helical" evidence="1">
    <location>
        <begin position="29"/>
        <end position="48"/>
    </location>
</feature>
<keyword evidence="4" id="KW-1185">Reference proteome</keyword>
<organism evidence="2">
    <name type="scientific">Acididesulfobacillus acetoxydans</name>
    <dbReference type="NCBI Taxonomy" id="1561005"/>
    <lineage>
        <taxon>Bacteria</taxon>
        <taxon>Bacillati</taxon>
        <taxon>Bacillota</taxon>
        <taxon>Clostridia</taxon>
        <taxon>Eubacteriales</taxon>
        <taxon>Peptococcaceae</taxon>
        <taxon>Acididesulfobacillus</taxon>
    </lineage>
</organism>
<accession>A0A8S0X1X4</accession>
<keyword evidence="1" id="KW-0472">Membrane</keyword>
<evidence type="ECO:0000256" key="1">
    <source>
        <dbReference type="SAM" id="Phobius"/>
    </source>
</evidence>
<dbReference type="EMBL" id="LR746496">
    <property type="protein sequence ID" value="CAA7603331.1"/>
    <property type="molecule type" value="Genomic_DNA"/>
</dbReference>
<dbReference type="KEGG" id="aacx:DEACI_4154"/>
<evidence type="ECO:0000313" key="3">
    <source>
        <dbReference type="EMBL" id="CEJ09674.1"/>
    </source>
</evidence>
<dbReference type="EMBL" id="CDGJ01000139">
    <property type="protein sequence ID" value="CEJ09674.1"/>
    <property type="molecule type" value="Genomic_DNA"/>
</dbReference>
<gene>
    <name evidence="2" type="ORF">DEACI_4154</name>
    <name evidence="3" type="ORF">DEACI_4159</name>
</gene>